<feature type="compositionally biased region" description="Basic and acidic residues" evidence="1">
    <location>
        <begin position="162"/>
        <end position="180"/>
    </location>
</feature>
<reference evidence="2 3" key="1">
    <citation type="journal article" date="2020" name="Phytopathology">
        <title>A high-quality genome resource of Botrytis fragariae, a new and rapidly spreading fungal pathogen causing strawberry gray mold in the U.S.A.</title>
        <authorList>
            <person name="Wu Y."/>
            <person name="Saski C.A."/>
            <person name="Schnabel G."/>
            <person name="Xiao S."/>
            <person name="Hu M."/>
        </authorList>
    </citation>
    <scope>NUCLEOTIDE SEQUENCE [LARGE SCALE GENOMIC DNA]</scope>
    <source>
        <strain evidence="2 3">BVB16</strain>
    </source>
</reference>
<feature type="compositionally biased region" description="Acidic residues" evidence="1">
    <location>
        <begin position="757"/>
        <end position="783"/>
    </location>
</feature>
<feature type="compositionally biased region" description="Low complexity" evidence="1">
    <location>
        <begin position="37"/>
        <end position="50"/>
    </location>
</feature>
<feature type="compositionally biased region" description="Basic and acidic residues" evidence="1">
    <location>
        <begin position="917"/>
        <end position="927"/>
    </location>
</feature>
<feature type="compositionally biased region" description="Basic and acidic residues" evidence="1">
    <location>
        <begin position="1003"/>
        <end position="1021"/>
    </location>
</feature>
<feature type="compositionally biased region" description="Polar residues" evidence="1">
    <location>
        <begin position="956"/>
        <end position="967"/>
    </location>
</feature>
<sequence>MPPQQSNNMTKQQKINAGIEKLKAARAEAAEKKARDAANPPAKANSSNAATFVNQAPKSSTPSSISSLPRMKKRPGKSTVEVAEKKAADEAATAAKIKRKMAEKEDGEIDSDEEDIVYKGRMNNGNQNRKFAPVNNKHNKTSASVPASGHGPLNNKGQKIFGRNEIKNEAKNTTKFKPDIPKLPPRAQRSQDLKKSEENKQSSVKRKYFDTDSSEFEEEIAKPTKKPKTTKAGMNFENVSTKRKHTEEVEASGPVEKQKITGPNKKNVAAPAKRAPIKETKVRNNPTKNSLGFGGSKSTKKSTAPKKDPMQPRSVSETVNENGEKSTENVLKSVSAQVKPKVGASQSESAAPSTGAPLKLRYLPNLSMEQLFGEAPPAAAQSVESPRSAFDNISMEELFGEAPSVAVQPVETPRSAFDNSLPRSAFDKVPIKTKSSRRGPAPASKVQVAKSSASSVSMSTTASTKVAQPSRRKVAPASHAEVAKPSTSIQKILPASTSTSDRARSSRRGVTPASKNEVTRKIPSSIPLPTSSSSEEVQPKSRRAVPAPHVELKKPSVSSKPLSAKTPTEEASRSTSFSITQSVSTPRKVIKKGNKSDGVVPNPRSSVVDKSEPKKLEISEQPKIMAEINRSLPADLQIKAEVVSETKINKDIVSLDPKAEPSSQTQRPMPQFLRFPGLPDANSDKGSVLNDFFKFENATETFKTITPNAELSNTAKDRDAMELELERDIQIELQNSFHAEQLRTALEDLIVLRAEDGESSDQDLSDDDSDEYSSGDESDEEQCEVPQKIPEPTVLHKGYNGVLQEEPFYARDRGYESSMSDADEDEEEYYPPYYLDLAYKLAHPCWENSIFNIPITRKPVSSEPAVPKSVLDELEAEMERCLEAQMAEDAAAEEEFSPPVIPRSAFDNFEAEDDFSSAERHQQDYSEKIAPAPIGSSVLSLKSSTDFEGDFHGASFESNEASGQGSRLTEEDPFSLLDTSFNFSNETQMPVEQYLSSEYDDSDSTKESSDIPKEETPRSESPEVSTGPYVSLEGCVGLPPLEDFPVDSEDSDDCDDCDESSDSDVEESEMSESDESEIITMDDTIPEESDEDGDLEKLDEDENAELYRKHRVPADLANVDITMEPTELQLLKAKTSWELFNLQKWEQENEVEVYATFDRELLLRNLNVSKKRIAKYMKVVKKYENRTVPKAEAVMEDDSSDDSDDEDCCHPTNLNIPQSLEFIDVPDRSPVVDLDIEVDSNAHPFGPIDW</sequence>
<feature type="region of interest" description="Disordered" evidence="1">
    <location>
        <begin position="949"/>
        <end position="1095"/>
    </location>
</feature>
<feature type="compositionally biased region" description="Basic and acidic residues" evidence="1">
    <location>
        <begin position="20"/>
        <end position="36"/>
    </location>
</feature>
<accession>A0A8H6EP79</accession>
<dbReference type="RefSeq" id="XP_037198303.1">
    <property type="nucleotide sequence ID" value="XM_037336937.1"/>
</dbReference>
<protein>
    <submittedName>
        <fullName evidence="2">Uncharacterized protein</fullName>
    </submittedName>
</protein>
<feature type="compositionally biased region" description="Low complexity" evidence="1">
    <location>
        <begin position="555"/>
        <end position="565"/>
    </location>
</feature>
<evidence type="ECO:0000313" key="3">
    <source>
        <dbReference type="Proteomes" id="UP000531561"/>
    </source>
</evidence>
<feature type="region of interest" description="Disordered" evidence="1">
    <location>
        <begin position="912"/>
        <end position="932"/>
    </location>
</feature>
<feature type="compositionally biased region" description="Polar residues" evidence="1">
    <location>
        <begin position="1"/>
        <end position="15"/>
    </location>
</feature>
<feature type="compositionally biased region" description="Polar residues" evidence="1">
    <location>
        <begin position="573"/>
        <end position="585"/>
    </location>
</feature>
<gene>
    <name evidence="2" type="ORF">Bfra_006568</name>
</gene>
<feature type="compositionally biased region" description="Acidic residues" evidence="1">
    <location>
        <begin position="105"/>
        <end position="115"/>
    </location>
</feature>
<feature type="region of interest" description="Disordered" evidence="1">
    <location>
        <begin position="404"/>
        <end position="614"/>
    </location>
</feature>
<proteinExistence type="predicted"/>
<dbReference type="EMBL" id="JABFCT010000001">
    <property type="protein sequence ID" value="KAF5879359.1"/>
    <property type="molecule type" value="Genomic_DNA"/>
</dbReference>
<feature type="compositionally biased region" description="Low complexity" evidence="1">
    <location>
        <begin position="522"/>
        <end position="534"/>
    </location>
</feature>
<keyword evidence="3" id="KW-1185">Reference proteome</keyword>
<evidence type="ECO:0000256" key="1">
    <source>
        <dbReference type="SAM" id="MobiDB-lite"/>
    </source>
</evidence>
<dbReference type="OrthoDB" id="3559158at2759"/>
<feature type="compositionally biased region" description="Basic and acidic residues" evidence="1">
    <location>
        <begin position="189"/>
        <end position="200"/>
    </location>
</feature>
<feature type="region of interest" description="Disordered" evidence="1">
    <location>
        <begin position="756"/>
        <end position="786"/>
    </location>
</feature>
<dbReference type="GeneID" id="59260629"/>
<dbReference type="AlphaFoldDB" id="A0A8H6EP79"/>
<feature type="compositionally biased region" description="Acidic residues" evidence="1">
    <location>
        <begin position="1044"/>
        <end position="1077"/>
    </location>
</feature>
<feature type="compositionally biased region" description="Acidic residues" evidence="1">
    <location>
        <begin position="1084"/>
        <end position="1095"/>
    </location>
</feature>
<dbReference type="Proteomes" id="UP000531561">
    <property type="component" value="Unassembled WGS sequence"/>
</dbReference>
<feature type="region of interest" description="Disordered" evidence="1">
    <location>
        <begin position="1"/>
        <end position="357"/>
    </location>
</feature>
<name>A0A8H6EP79_9HELO</name>
<comment type="caution">
    <text evidence="2">The sequence shown here is derived from an EMBL/GenBank/DDBJ whole genome shotgun (WGS) entry which is preliminary data.</text>
</comment>
<feature type="compositionally biased region" description="Polar residues" evidence="1">
    <location>
        <begin position="977"/>
        <end position="996"/>
    </location>
</feature>
<organism evidence="2 3">
    <name type="scientific">Botrytis fragariae</name>
    <dbReference type="NCBI Taxonomy" id="1964551"/>
    <lineage>
        <taxon>Eukaryota</taxon>
        <taxon>Fungi</taxon>
        <taxon>Dikarya</taxon>
        <taxon>Ascomycota</taxon>
        <taxon>Pezizomycotina</taxon>
        <taxon>Leotiomycetes</taxon>
        <taxon>Helotiales</taxon>
        <taxon>Sclerotiniaceae</taxon>
        <taxon>Botrytis</taxon>
    </lineage>
</organism>
<feature type="compositionally biased region" description="Low complexity" evidence="1">
    <location>
        <begin position="443"/>
        <end position="467"/>
    </location>
</feature>
<evidence type="ECO:0000313" key="2">
    <source>
        <dbReference type="EMBL" id="KAF5879359.1"/>
    </source>
</evidence>